<dbReference type="Gene3D" id="1.10.30.50">
    <property type="match status" value="1"/>
</dbReference>
<dbReference type="OrthoDB" id="489287at2"/>
<organism evidence="2 3">
    <name type="scientific">Salinispira pacifica</name>
    <dbReference type="NCBI Taxonomy" id="1307761"/>
    <lineage>
        <taxon>Bacteria</taxon>
        <taxon>Pseudomonadati</taxon>
        <taxon>Spirochaetota</taxon>
        <taxon>Spirochaetia</taxon>
        <taxon>Spirochaetales</taxon>
        <taxon>Spirochaetaceae</taxon>
        <taxon>Salinispira</taxon>
    </lineage>
</organism>
<name>V5WH71_9SPIO</name>
<dbReference type="eggNOG" id="COG1403">
    <property type="taxonomic scope" value="Bacteria"/>
</dbReference>
<dbReference type="RefSeq" id="WP_024267824.1">
    <property type="nucleotide sequence ID" value="NC_023035.1"/>
</dbReference>
<evidence type="ECO:0000313" key="2">
    <source>
        <dbReference type="EMBL" id="AHC14904.1"/>
    </source>
</evidence>
<dbReference type="KEGG" id="slr:L21SP2_1507"/>
<evidence type="ECO:0000313" key="3">
    <source>
        <dbReference type="Proteomes" id="UP000018680"/>
    </source>
</evidence>
<reference evidence="2 3" key="1">
    <citation type="journal article" date="2015" name="Stand. Genomic Sci.">
        <title>Complete genome sequence and description of Salinispira pacifica gen. nov., sp. nov., a novel spirochaete isolated form a hypersaline microbial mat.</title>
        <authorList>
            <person name="Ben Hania W."/>
            <person name="Joseph M."/>
            <person name="Schumann P."/>
            <person name="Bunk B."/>
            <person name="Fiebig A."/>
            <person name="Sproer C."/>
            <person name="Klenk H.P."/>
            <person name="Fardeau M.L."/>
            <person name="Spring S."/>
        </authorList>
    </citation>
    <scope>NUCLEOTIDE SEQUENCE [LARGE SCALE GENOMIC DNA]</scope>
    <source>
        <strain evidence="2 3">L21-RPul-D2</strain>
    </source>
</reference>
<evidence type="ECO:0000259" key="1">
    <source>
        <dbReference type="Pfam" id="PF13395"/>
    </source>
</evidence>
<keyword evidence="3" id="KW-1185">Reference proteome</keyword>
<dbReference type="InterPro" id="IPR003615">
    <property type="entry name" value="HNH_nuc"/>
</dbReference>
<dbReference type="EMBL" id="CP006939">
    <property type="protein sequence ID" value="AHC14904.1"/>
    <property type="molecule type" value="Genomic_DNA"/>
</dbReference>
<dbReference type="Pfam" id="PF13395">
    <property type="entry name" value="HNH_4"/>
    <property type="match status" value="1"/>
</dbReference>
<sequence>MHKGNVIFHGEQLPYSSRICISCLQQMFKHTAASYKYIYFLSILDVLEENSFESPVISLDDVLVRMLVNAWYPHVYFKLNFGVGDRIAHTIDALCLAEIELPIQSNSSNELSMIIRSKKYQNNNLLNMVPYRILSPFFRDELQGIKDSDRNRLIAQLAERLFENRRPLYMFIDNATKVIVHHDWMLYLYENIGLVRAFTAWNYLDYMQRRNPSVPNIKDKLFPPVARNSLSNQTTYWKIALGHSRIRCIYSGNILNENTMSLDHFIPWSFVAHDQMWNLLPVEKNINSSKSNRLPSMKKYLNPFIELQFAGLQAIHRNSNDNVWRKVTEPYVSDLNIPKDNLFQIESFGRALKQTIIPLETIARNRGFAGDWVYKG</sequence>
<dbReference type="CDD" id="cd00085">
    <property type="entry name" value="HNHc"/>
    <property type="match status" value="1"/>
</dbReference>
<proteinExistence type="predicted"/>
<dbReference type="HOGENOM" id="CLU_047712_0_0_12"/>
<dbReference type="AlphaFoldDB" id="V5WH71"/>
<dbReference type="Proteomes" id="UP000018680">
    <property type="component" value="Chromosome"/>
</dbReference>
<protein>
    <recommendedName>
        <fullName evidence="1">HNH nuclease domain-containing protein</fullName>
    </recommendedName>
</protein>
<gene>
    <name evidence="2" type="ORF">L21SP2_1507</name>
</gene>
<dbReference type="STRING" id="1307761.L21SP2_1507"/>
<accession>V5WH71</accession>
<feature type="domain" description="HNH nuclease" evidence="1">
    <location>
        <begin position="248"/>
        <end position="295"/>
    </location>
</feature>